<keyword evidence="1" id="KW-1133">Transmembrane helix</keyword>
<evidence type="ECO:0000313" key="2">
    <source>
        <dbReference type="EMBL" id="MDT7827319.1"/>
    </source>
</evidence>
<dbReference type="Proteomes" id="UP001250656">
    <property type="component" value="Unassembled WGS sequence"/>
</dbReference>
<comment type="caution">
    <text evidence="2">The sequence shown here is derived from an EMBL/GenBank/DDBJ whole genome shotgun (WGS) entry which is preliminary data.</text>
</comment>
<evidence type="ECO:0000313" key="3">
    <source>
        <dbReference type="Proteomes" id="UP001250656"/>
    </source>
</evidence>
<reference evidence="2 3" key="1">
    <citation type="submission" date="2023-09" db="EMBL/GenBank/DDBJ databases">
        <title>Novel taxa isolated from Blanes Bay.</title>
        <authorList>
            <person name="Rey-Velasco X."/>
            <person name="Lucena T."/>
        </authorList>
    </citation>
    <scope>NUCLEOTIDE SEQUENCE [LARGE SCALE GENOMIC DNA]</scope>
    <source>
        <strain evidence="2 3">S334</strain>
    </source>
</reference>
<accession>A0ABU3L295</accession>
<keyword evidence="1" id="KW-0472">Membrane</keyword>
<evidence type="ECO:0000256" key="1">
    <source>
        <dbReference type="SAM" id="Phobius"/>
    </source>
</evidence>
<keyword evidence="1" id="KW-0812">Transmembrane</keyword>
<organism evidence="2 3">
    <name type="scientific">Pricia mediterranea</name>
    <dbReference type="NCBI Taxonomy" id="3076079"/>
    <lineage>
        <taxon>Bacteria</taxon>
        <taxon>Pseudomonadati</taxon>
        <taxon>Bacteroidota</taxon>
        <taxon>Flavobacteriia</taxon>
        <taxon>Flavobacteriales</taxon>
        <taxon>Flavobacteriaceae</taxon>
        <taxon>Pricia</taxon>
    </lineage>
</organism>
<proteinExistence type="predicted"/>
<name>A0ABU3L295_9FLAO</name>
<protein>
    <submittedName>
        <fullName evidence="2">Uncharacterized protein</fullName>
    </submittedName>
</protein>
<dbReference type="RefSeq" id="WP_314012190.1">
    <property type="nucleotide sequence ID" value="NZ_JAVTTP010000001.1"/>
</dbReference>
<dbReference type="EMBL" id="JAVTTP010000001">
    <property type="protein sequence ID" value="MDT7827319.1"/>
    <property type="molecule type" value="Genomic_DNA"/>
</dbReference>
<sequence length="155" mass="17489">MKKETKKGSKPFLLKYMALLIGICYLANPMHRQISSVFHEISHVLESPETFLSHPHAADHDHGIHGDNEHRSVTTDHRHHLLDLIDSVFRASDEQHPGDDTALILIKWDNHIGSQRVILLKIVPLATSQNSIVIEQKVKTGYFTPPEEPPQSISA</sequence>
<gene>
    <name evidence="2" type="ORF">RQM65_01410</name>
</gene>
<keyword evidence="3" id="KW-1185">Reference proteome</keyword>
<feature type="transmembrane region" description="Helical" evidence="1">
    <location>
        <begin position="12"/>
        <end position="28"/>
    </location>
</feature>